<evidence type="ECO:0000259" key="7">
    <source>
        <dbReference type="Pfam" id="PF08281"/>
    </source>
</evidence>
<keyword evidence="5" id="KW-0804">Transcription</keyword>
<dbReference type="InterPro" id="IPR014284">
    <property type="entry name" value="RNA_pol_sigma-70_dom"/>
</dbReference>
<dbReference type="NCBIfam" id="TIGR02937">
    <property type="entry name" value="sigma70-ECF"/>
    <property type="match status" value="1"/>
</dbReference>
<evidence type="ECO:0000313" key="9">
    <source>
        <dbReference type="Proteomes" id="UP000614200"/>
    </source>
</evidence>
<keyword evidence="3" id="KW-0731">Sigma factor</keyword>
<proteinExistence type="inferred from homology"/>
<dbReference type="SUPFAM" id="SSF88659">
    <property type="entry name" value="Sigma3 and sigma4 domains of RNA polymerase sigma factors"/>
    <property type="match status" value="1"/>
</dbReference>
<organism evidence="8 9">
    <name type="scientific">Fusibacter ferrireducens</name>
    <dbReference type="NCBI Taxonomy" id="2785058"/>
    <lineage>
        <taxon>Bacteria</taxon>
        <taxon>Bacillati</taxon>
        <taxon>Bacillota</taxon>
        <taxon>Clostridia</taxon>
        <taxon>Eubacteriales</taxon>
        <taxon>Eubacteriales Family XII. Incertae Sedis</taxon>
        <taxon>Fusibacter</taxon>
    </lineage>
</organism>
<evidence type="ECO:0000256" key="5">
    <source>
        <dbReference type="ARBA" id="ARBA00023163"/>
    </source>
</evidence>
<evidence type="ECO:0000256" key="4">
    <source>
        <dbReference type="ARBA" id="ARBA00023125"/>
    </source>
</evidence>
<evidence type="ECO:0000256" key="1">
    <source>
        <dbReference type="ARBA" id="ARBA00010641"/>
    </source>
</evidence>
<dbReference type="EMBL" id="JADKNH010000004">
    <property type="protein sequence ID" value="MBF4693027.1"/>
    <property type="molecule type" value="Genomic_DNA"/>
</dbReference>
<protein>
    <submittedName>
        <fullName evidence="8">Sigma-70 family RNA polymerase sigma factor</fullName>
    </submittedName>
</protein>
<evidence type="ECO:0000259" key="6">
    <source>
        <dbReference type="Pfam" id="PF04542"/>
    </source>
</evidence>
<comment type="caution">
    <text evidence="8">The sequence shown here is derived from an EMBL/GenBank/DDBJ whole genome shotgun (WGS) entry which is preliminary data.</text>
</comment>
<reference evidence="8 9" key="1">
    <citation type="submission" date="2020-11" db="EMBL/GenBank/DDBJ databases">
        <title>Fusibacter basophilias sp. nov.</title>
        <authorList>
            <person name="Qiu D."/>
        </authorList>
    </citation>
    <scope>NUCLEOTIDE SEQUENCE [LARGE SCALE GENOMIC DNA]</scope>
    <source>
        <strain evidence="8 9">Q10-2</strain>
    </source>
</reference>
<accession>A0ABR9ZRD9</accession>
<dbReference type="InterPro" id="IPR013249">
    <property type="entry name" value="RNA_pol_sigma70_r4_t2"/>
</dbReference>
<feature type="domain" description="RNA polymerase sigma-70 region 2" evidence="6">
    <location>
        <begin position="24"/>
        <end position="91"/>
    </location>
</feature>
<sequence length="188" mass="21769">MKVNEQNVISQLKKRNPKALDYIVDQYGGLIYSIVSKTLLEFKGSGRVEECINDVLLAIWDNIYKFNKTNSFKSWIAAISKYKAIDYRRRLIRELHNEDLMTLDNPSEIGKEDLTSNPVLEKETRAELIQLLSNLNQEDQEIFIRRYFEEESTGEIAAHVGMNRAAVNNRLSRGRKKLKSIVFGEVNK</sequence>
<gene>
    <name evidence="8" type="ORF">ISU02_07840</name>
</gene>
<feature type="domain" description="RNA polymerase sigma factor 70 region 4 type 2" evidence="7">
    <location>
        <begin position="126"/>
        <end position="178"/>
    </location>
</feature>
<dbReference type="Gene3D" id="1.10.10.10">
    <property type="entry name" value="Winged helix-like DNA-binding domain superfamily/Winged helix DNA-binding domain"/>
    <property type="match status" value="1"/>
</dbReference>
<dbReference type="InterPro" id="IPR036388">
    <property type="entry name" value="WH-like_DNA-bd_sf"/>
</dbReference>
<evidence type="ECO:0000256" key="3">
    <source>
        <dbReference type="ARBA" id="ARBA00023082"/>
    </source>
</evidence>
<dbReference type="Pfam" id="PF04542">
    <property type="entry name" value="Sigma70_r2"/>
    <property type="match status" value="1"/>
</dbReference>
<dbReference type="CDD" id="cd06171">
    <property type="entry name" value="Sigma70_r4"/>
    <property type="match status" value="1"/>
</dbReference>
<evidence type="ECO:0000256" key="2">
    <source>
        <dbReference type="ARBA" id="ARBA00023015"/>
    </source>
</evidence>
<name>A0ABR9ZRD9_9FIRM</name>
<dbReference type="SUPFAM" id="SSF88946">
    <property type="entry name" value="Sigma2 domain of RNA polymerase sigma factors"/>
    <property type="match status" value="1"/>
</dbReference>
<dbReference type="InterPro" id="IPR013325">
    <property type="entry name" value="RNA_pol_sigma_r2"/>
</dbReference>
<dbReference type="InterPro" id="IPR013324">
    <property type="entry name" value="RNA_pol_sigma_r3/r4-like"/>
</dbReference>
<dbReference type="Gene3D" id="1.10.1740.10">
    <property type="match status" value="1"/>
</dbReference>
<dbReference type="RefSeq" id="WP_194701260.1">
    <property type="nucleotide sequence ID" value="NZ_JADKNH010000004.1"/>
</dbReference>
<dbReference type="Proteomes" id="UP000614200">
    <property type="component" value="Unassembled WGS sequence"/>
</dbReference>
<keyword evidence="2" id="KW-0805">Transcription regulation</keyword>
<keyword evidence="9" id="KW-1185">Reference proteome</keyword>
<evidence type="ECO:0000313" key="8">
    <source>
        <dbReference type="EMBL" id="MBF4693027.1"/>
    </source>
</evidence>
<keyword evidence="4" id="KW-0238">DNA-binding</keyword>
<dbReference type="PANTHER" id="PTHR43133">
    <property type="entry name" value="RNA POLYMERASE ECF-TYPE SIGMA FACTO"/>
    <property type="match status" value="1"/>
</dbReference>
<dbReference type="InterPro" id="IPR039425">
    <property type="entry name" value="RNA_pol_sigma-70-like"/>
</dbReference>
<comment type="similarity">
    <text evidence="1">Belongs to the sigma-70 factor family. ECF subfamily.</text>
</comment>
<dbReference type="Pfam" id="PF08281">
    <property type="entry name" value="Sigma70_r4_2"/>
    <property type="match status" value="1"/>
</dbReference>
<dbReference type="InterPro" id="IPR007627">
    <property type="entry name" value="RNA_pol_sigma70_r2"/>
</dbReference>
<dbReference type="PANTHER" id="PTHR43133:SF8">
    <property type="entry name" value="RNA POLYMERASE SIGMA FACTOR HI_1459-RELATED"/>
    <property type="match status" value="1"/>
</dbReference>